<proteinExistence type="predicted"/>
<dbReference type="Proteomes" id="UP000189796">
    <property type="component" value="Chromosome I"/>
</dbReference>
<reference evidence="2 3" key="1">
    <citation type="submission" date="2016-11" db="EMBL/GenBank/DDBJ databases">
        <authorList>
            <person name="Jaros S."/>
            <person name="Januszkiewicz K."/>
            <person name="Wedrychowicz H."/>
        </authorList>
    </citation>
    <scope>NUCLEOTIDE SEQUENCE [LARGE SCALE GENOMIC DNA]</scope>
    <source>
        <strain evidence="2 3">GAS138</strain>
    </source>
</reference>
<feature type="chain" id="PRO_5013336556" description="Rap1a immunity protein domain-containing protein" evidence="1">
    <location>
        <begin position="20"/>
        <end position="130"/>
    </location>
</feature>
<name>A0A1M5MQJ4_9BRAD</name>
<evidence type="ECO:0008006" key="4">
    <source>
        <dbReference type="Google" id="ProtNLM"/>
    </source>
</evidence>
<dbReference type="AlphaFoldDB" id="A0A1M5MQJ4"/>
<evidence type="ECO:0000313" key="2">
    <source>
        <dbReference type="EMBL" id="SHG79680.1"/>
    </source>
</evidence>
<dbReference type="RefSeq" id="WP_079601638.1">
    <property type="nucleotide sequence ID" value="NZ_LT670817.1"/>
</dbReference>
<evidence type="ECO:0000313" key="3">
    <source>
        <dbReference type="Proteomes" id="UP000189796"/>
    </source>
</evidence>
<dbReference type="EMBL" id="LT670817">
    <property type="protein sequence ID" value="SHG79680.1"/>
    <property type="molecule type" value="Genomic_DNA"/>
</dbReference>
<keyword evidence="1" id="KW-0732">Signal</keyword>
<gene>
    <name evidence="2" type="ORF">SAMN05443248_2687</name>
</gene>
<protein>
    <recommendedName>
        <fullName evidence="4">Rap1a immunity protein domain-containing protein</fullName>
    </recommendedName>
</protein>
<organism evidence="2 3">
    <name type="scientific">Bradyrhizobium erythrophlei</name>
    <dbReference type="NCBI Taxonomy" id="1437360"/>
    <lineage>
        <taxon>Bacteria</taxon>
        <taxon>Pseudomonadati</taxon>
        <taxon>Pseudomonadota</taxon>
        <taxon>Alphaproteobacteria</taxon>
        <taxon>Hyphomicrobiales</taxon>
        <taxon>Nitrobacteraceae</taxon>
        <taxon>Bradyrhizobium</taxon>
    </lineage>
</organism>
<feature type="signal peptide" evidence="1">
    <location>
        <begin position="1"/>
        <end position="19"/>
    </location>
</feature>
<sequence length="130" mass="14203">MKRLGFAVVGLALLGIARAAPLADEEAQFISQEIGSATVYADCPDYEMVPNAAETIGDRMGVGENIRAAVMAAYAQTLDNQPFNRAYLIPEVTRRVNMVMSVLEQRRQQNNLCGLGPAYTKRGWLRLKGG</sequence>
<accession>A0A1M5MQJ4</accession>
<evidence type="ECO:0000256" key="1">
    <source>
        <dbReference type="SAM" id="SignalP"/>
    </source>
</evidence>